<proteinExistence type="predicted"/>
<dbReference type="RefSeq" id="WP_163920542.1">
    <property type="nucleotide sequence ID" value="NZ_AP022593.1"/>
</dbReference>
<reference evidence="2 3" key="1">
    <citation type="journal article" date="2019" name="Emerg. Microbes Infect.">
        <title>Comprehensive subspecies identification of 175 nontuberculous mycobacteria species based on 7547 genomic profiles.</title>
        <authorList>
            <person name="Matsumoto Y."/>
            <person name="Kinjo T."/>
            <person name="Motooka D."/>
            <person name="Nabeya D."/>
            <person name="Jung N."/>
            <person name="Uechi K."/>
            <person name="Horii T."/>
            <person name="Iida T."/>
            <person name="Fujita J."/>
            <person name="Nakamura S."/>
        </authorList>
    </citation>
    <scope>NUCLEOTIDE SEQUENCE [LARGE SCALE GENOMIC DNA]</scope>
    <source>
        <strain evidence="2 3">JCM 18538</strain>
    </source>
</reference>
<feature type="transmembrane region" description="Helical" evidence="1">
    <location>
        <begin position="27"/>
        <end position="47"/>
    </location>
</feature>
<accession>A0A7I7S3J2</accession>
<organism evidence="2 3">
    <name type="scientific">Mycolicibacterium arabiense</name>
    <dbReference type="NCBI Taxonomy" id="1286181"/>
    <lineage>
        <taxon>Bacteria</taxon>
        <taxon>Bacillati</taxon>
        <taxon>Actinomycetota</taxon>
        <taxon>Actinomycetes</taxon>
        <taxon>Mycobacteriales</taxon>
        <taxon>Mycobacteriaceae</taxon>
        <taxon>Mycolicibacterium</taxon>
    </lineage>
</organism>
<geneLocation type="plasmid" evidence="3">
    <name>pjcm18538 dna</name>
</geneLocation>
<dbReference type="KEGG" id="marz:MARA_43070"/>
<evidence type="ECO:0000313" key="2">
    <source>
        <dbReference type="EMBL" id="BBY50839.1"/>
    </source>
</evidence>
<protein>
    <submittedName>
        <fullName evidence="2">Uncharacterized protein</fullName>
    </submittedName>
</protein>
<dbReference type="Proteomes" id="UP000467428">
    <property type="component" value="Chromosome"/>
</dbReference>
<dbReference type="AlphaFoldDB" id="A0A7I7S3J2"/>
<evidence type="ECO:0000313" key="3">
    <source>
        <dbReference type="Proteomes" id="UP000467428"/>
    </source>
</evidence>
<sequence length="161" mass="18197">MNRIVAAAALLILGVQAAALTLPDRSPLPWLAGATLAVALLAVRWHVTRAPTVLVDESRARDPEETLRRWVARTQTLVSWADSSRADWDKHLRPMLARQFELATGQRKSKNAEAYRATARMVFGDELWRWVDPDDVALNERDKPGPGRDVLDELLKRLERI</sequence>
<keyword evidence="1" id="KW-1133">Transmembrane helix</keyword>
<keyword evidence="1" id="KW-0812">Transmembrane</keyword>
<dbReference type="EMBL" id="AP022593">
    <property type="protein sequence ID" value="BBY50839.1"/>
    <property type="molecule type" value="Genomic_DNA"/>
</dbReference>
<name>A0A7I7S3J2_9MYCO</name>
<evidence type="ECO:0000256" key="1">
    <source>
        <dbReference type="SAM" id="Phobius"/>
    </source>
</evidence>
<gene>
    <name evidence="2" type="ORF">MARA_43070</name>
</gene>
<keyword evidence="1" id="KW-0472">Membrane</keyword>
<keyword evidence="3" id="KW-1185">Reference proteome</keyword>